<organism evidence="1 2">
    <name type="scientific">Aspergillus niger ATCC 13496</name>
    <dbReference type="NCBI Taxonomy" id="1353008"/>
    <lineage>
        <taxon>Eukaryota</taxon>
        <taxon>Fungi</taxon>
        <taxon>Dikarya</taxon>
        <taxon>Ascomycota</taxon>
        <taxon>Pezizomycotina</taxon>
        <taxon>Eurotiomycetes</taxon>
        <taxon>Eurotiomycetidae</taxon>
        <taxon>Eurotiales</taxon>
        <taxon>Aspergillaceae</taxon>
        <taxon>Aspergillus</taxon>
        <taxon>Aspergillus subgen. Circumdati</taxon>
    </lineage>
</organism>
<proteinExistence type="predicted"/>
<dbReference type="VEuPathDB" id="FungiDB:M747DRAFT_60191"/>
<protein>
    <submittedName>
        <fullName evidence="1">Uncharacterized protein</fullName>
    </submittedName>
</protein>
<dbReference type="AlphaFoldDB" id="A0A370BVR2"/>
<accession>A0A370BVR2</accession>
<reference evidence="1 2" key="1">
    <citation type="submission" date="2018-07" db="EMBL/GenBank/DDBJ databases">
        <title>Section-level genome sequencing of Aspergillus section Nigri to investigate inter- and intra-species variation.</title>
        <authorList>
            <consortium name="DOE Joint Genome Institute"/>
            <person name="Vesth T.C."/>
            <person name="Nybo J.L."/>
            <person name="Theobald S."/>
            <person name="Frisvad J.C."/>
            <person name="Larsen T.O."/>
            <person name="Nielsen K.F."/>
            <person name="Hoof J.B."/>
            <person name="Brandl J."/>
            <person name="Salamov A."/>
            <person name="Riley R."/>
            <person name="Gladden J.M."/>
            <person name="Phatale P."/>
            <person name="Nielsen M.T."/>
            <person name="Lyhne E.K."/>
            <person name="Kogle M.E."/>
            <person name="Strasser K."/>
            <person name="McDonnell E."/>
            <person name="Barry K."/>
            <person name="Clum A."/>
            <person name="Chen C."/>
            <person name="Nolan M."/>
            <person name="Sandor L."/>
            <person name="Kuo A."/>
            <person name="Lipzen A."/>
            <person name="Hainaut M."/>
            <person name="Drula E."/>
            <person name="Tsang A."/>
            <person name="Magnuson J.K."/>
            <person name="Henrissat B."/>
            <person name="Wiebenga A."/>
            <person name="Simmons B.A."/>
            <person name="Makela M.R."/>
            <person name="De vries R.P."/>
            <person name="Grigoriev I.V."/>
            <person name="Mortensen U.H."/>
            <person name="Baker S.E."/>
            <person name="Andersen M.R."/>
        </authorList>
    </citation>
    <scope>NUCLEOTIDE SEQUENCE [LARGE SCALE GENOMIC DNA]</scope>
    <source>
        <strain evidence="1 2">ATCC 13496</strain>
    </source>
</reference>
<evidence type="ECO:0000313" key="2">
    <source>
        <dbReference type="Proteomes" id="UP000253845"/>
    </source>
</evidence>
<evidence type="ECO:0000313" key="1">
    <source>
        <dbReference type="EMBL" id="RDH19593.1"/>
    </source>
</evidence>
<gene>
    <name evidence="1" type="ORF">M747DRAFT_60191</name>
</gene>
<sequence length="102" mass="11828">MPHTNSTTYWTLVILTEQPFLTRGHFEFTLCPEIQSEARRMCVEASFKTRALIEAEKRHLRLDARSTGFHTRCTAQSLYCSSTQIKIVMIILKLYDFSGLHC</sequence>
<name>A0A370BVR2_ASPNG</name>
<dbReference type="Proteomes" id="UP000253845">
    <property type="component" value="Unassembled WGS sequence"/>
</dbReference>
<dbReference type="EMBL" id="KZ851918">
    <property type="protein sequence ID" value="RDH19593.1"/>
    <property type="molecule type" value="Genomic_DNA"/>
</dbReference>